<sequence>MRDSQENAESLDHLAERARVGVALVRLESLKYEPPTGRPSIPLQSRKVDFWLDEFRDRGCFPNVQRNRIRAKISPSVLAQALGLSRATIEDLQDTENLRRLELPQGAVLTHTHGQHRLEAARQHIYPHNVWWAVDLLNEDDLNLQFDVEEQNRNIESIPHNDGTVFRFLETDGSWRKGFCSKRVEVDLKAIEKRPAFMKRTWMFIVSGDLELAEKIDPTTVKLIEARAPMVSFADKEDIVGEGATRTRLQQNVLAVNGMITSIRTFLADTLYLEDSHVAMKVLIDPTRCQTREALRHMWRGSPMNRVVLEYADGWTEALWMFSMRNYPRLTNLVPKTDGKHKVSCIGPDLEWQRGFAAIAKAFGFESTAINLLLEEDPDRVNVRDMLSKARPPNRFEYDLQAETQSHCELLHRIQVTRQQPRRGVSPRWTTDVSNVKKKRRYGRPYERALKECNPCFFFHNICQAPPSGRYITDLFVKRSILQFFFQIPALPADLSLWRGVDLETTDRHIQRAPEQNNGLDQARERIRALQNSAAQTAAQNAAQNAVHEAAQAAITLRLEDAEKRLAAQQEENVHNNARLSEARESSAGQLAQIQYYQNRIDELETVERNRTREESRQQLELAEKLRQSQQTIEALERTIADHESARGMQVVLAKQYQD</sequence>
<dbReference type="InParanoid" id="A0A2J6TTE8"/>
<dbReference type="OrthoDB" id="4227485at2759"/>
<accession>A0A2J6TTE8</accession>
<feature type="coiled-coil region" evidence="1">
    <location>
        <begin position="520"/>
        <end position="579"/>
    </location>
</feature>
<dbReference type="Pfam" id="PF12520">
    <property type="entry name" value="DUF3723"/>
    <property type="match status" value="2"/>
</dbReference>
<gene>
    <name evidence="2" type="ORF">K444DRAFT_659468</name>
</gene>
<evidence type="ECO:0000256" key="1">
    <source>
        <dbReference type="SAM" id="Coils"/>
    </source>
</evidence>
<reference evidence="2 3" key="1">
    <citation type="submission" date="2016-04" db="EMBL/GenBank/DDBJ databases">
        <title>A degradative enzymes factory behind the ericoid mycorrhizal symbiosis.</title>
        <authorList>
            <consortium name="DOE Joint Genome Institute"/>
            <person name="Martino E."/>
            <person name="Morin E."/>
            <person name="Grelet G."/>
            <person name="Kuo A."/>
            <person name="Kohler A."/>
            <person name="Daghino S."/>
            <person name="Barry K."/>
            <person name="Choi C."/>
            <person name="Cichocki N."/>
            <person name="Clum A."/>
            <person name="Copeland A."/>
            <person name="Hainaut M."/>
            <person name="Haridas S."/>
            <person name="Labutti K."/>
            <person name="Lindquist E."/>
            <person name="Lipzen A."/>
            <person name="Khouja H.-R."/>
            <person name="Murat C."/>
            <person name="Ohm R."/>
            <person name="Olson A."/>
            <person name="Spatafora J."/>
            <person name="Veneault-Fourrey C."/>
            <person name="Henrissat B."/>
            <person name="Grigoriev I."/>
            <person name="Martin F."/>
            <person name="Perotto S."/>
        </authorList>
    </citation>
    <scope>NUCLEOTIDE SEQUENCE [LARGE SCALE GENOMIC DNA]</scope>
    <source>
        <strain evidence="2 3">E</strain>
    </source>
</reference>
<keyword evidence="3" id="KW-1185">Reference proteome</keyword>
<dbReference type="STRING" id="1095630.A0A2J6TTE8"/>
<keyword evidence="1" id="KW-0175">Coiled coil</keyword>
<protein>
    <submittedName>
        <fullName evidence="2">Uncharacterized protein</fullName>
    </submittedName>
</protein>
<dbReference type="EMBL" id="KZ613745">
    <property type="protein sequence ID" value="PMD66301.1"/>
    <property type="molecule type" value="Genomic_DNA"/>
</dbReference>
<name>A0A2J6TTE8_9HELO</name>
<dbReference type="AlphaFoldDB" id="A0A2J6TTE8"/>
<proteinExistence type="predicted"/>
<dbReference type="GeneID" id="36594431"/>
<dbReference type="RefSeq" id="XP_024743205.1">
    <property type="nucleotide sequence ID" value="XM_024886354.1"/>
</dbReference>
<evidence type="ECO:0000313" key="2">
    <source>
        <dbReference type="EMBL" id="PMD66301.1"/>
    </source>
</evidence>
<organism evidence="2 3">
    <name type="scientific">Hyaloscypha bicolor E</name>
    <dbReference type="NCBI Taxonomy" id="1095630"/>
    <lineage>
        <taxon>Eukaryota</taxon>
        <taxon>Fungi</taxon>
        <taxon>Dikarya</taxon>
        <taxon>Ascomycota</taxon>
        <taxon>Pezizomycotina</taxon>
        <taxon>Leotiomycetes</taxon>
        <taxon>Helotiales</taxon>
        <taxon>Hyaloscyphaceae</taxon>
        <taxon>Hyaloscypha</taxon>
        <taxon>Hyaloscypha bicolor</taxon>
    </lineage>
</organism>
<dbReference type="Proteomes" id="UP000235371">
    <property type="component" value="Unassembled WGS sequence"/>
</dbReference>
<dbReference type="InterPro" id="IPR022198">
    <property type="entry name" value="DUF3723"/>
</dbReference>
<evidence type="ECO:0000313" key="3">
    <source>
        <dbReference type="Proteomes" id="UP000235371"/>
    </source>
</evidence>
<feature type="coiled-coil region" evidence="1">
    <location>
        <begin position="619"/>
        <end position="646"/>
    </location>
</feature>